<dbReference type="PANTHER" id="PTHR22800">
    <property type="entry name" value="C-TYPE LECTIN PROTEINS"/>
    <property type="match status" value="1"/>
</dbReference>
<dbReference type="InterPro" id="IPR016186">
    <property type="entry name" value="C-type_lectin-like/link_sf"/>
</dbReference>
<organism evidence="11 12">
    <name type="scientific">Pelodiscus sinensis</name>
    <name type="common">Chinese softshell turtle</name>
    <name type="synonym">Trionyx sinensis</name>
    <dbReference type="NCBI Taxonomy" id="13735"/>
    <lineage>
        <taxon>Eukaryota</taxon>
        <taxon>Metazoa</taxon>
        <taxon>Chordata</taxon>
        <taxon>Craniata</taxon>
        <taxon>Vertebrata</taxon>
        <taxon>Euteleostomi</taxon>
        <taxon>Archelosauria</taxon>
        <taxon>Testudinata</taxon>
        <taxon>Testudines</taxon>
        <taxon>Cryptodira</taxon>
        <taxon>Trionychia</taxon>
        <taxon>Trionychidae</taxon>
        <taxon>Pelodiscus</taxon>
    </lineage>
</organism>
<dbReference type="GO" id="GO:0045954">
    <property type="term" value="P:positive regulation of natural killer cell mediated cytotoxicity"/>
    <property type="evidence" value="ECO:0007669"/>
    <property type="project" value="TreeGrafter"/>
</dbReference>
<dbReference type="eggNOG" id="ENOG502S6IE">
    <property type="taxonomic scope" value="Eukaryota"/>
</dbReference>
<keyword evidence="6" id="KW-0472">Membrane</keyword>
<evidence type="ECO:0000313" key="12">
    <source>
        <dbReference type="Proteomes" id="UP000007267"/>
    </source>
</evidence>
<evidence type="ECO:0000259" key="10">
    <source>
        <dbReference type="PROSITE" id="PS50041"/>
    </source>
</evidence>
<name>K7FNL5_PELSI</name>
<evidence type="ECO:0000256" key="7">
    <source>
        <dbReference type="ARBA" id="ARBA00023180"/>
    </source>
</evidence>
<evidence type="ECO:0000256" key="3">
    <source>
        <dbReference type="ARBA" id="ARBA00022734"/>
    </source>
</evidence>
<feature type="domain" description="C-type lectin" evidence="10">
    <location>
        <begin position="8"/>
        <end position="119"/>
    </location>
</feature>
<reference evidence="11" key="4">
    <citation type="submission" date="2025-09" db="UniProtKB">
        <authorList>
            <consortium name="Ensembl"/>
        </authorList>
    </citation>
    <scope>IDENTIFICATION</scope>
</reference>
<keyword evidence="4" id="KW-0735">Signal-anchor</keyword>
<dbReference type="CDD" id="cd03593">
    <property type="entry name" value="CLECT_NK_receptors_like"/>
    <property type="match status" value="1"/>
</dbReference>
<evidence type="ECO:0000256" key="4">
    <source>
        <dbReference type="ARBA" id="ARBA00022968"/>
    </source>
</evidence>
<accession>K7FNL5</accession>
<dbReference type="Proteomes" id="UP000007267">
    <property type="component" value="Unassembled WGS sequence"/>
</dbReference>
<dbReference type="OMA" id="YLICERR"/>
<evidence type="ECO:0000313" key="11">
    <source>
        <dbReference type="Ensembl" id="ENSPSIP00000009625.1"/>
    </source>
</evidence>
<reference evidence="12" key="2">
    <citation type="journal article" date="2013" name="Nat. Genet.">
        <title>The draft genomes of soft-shell turtle and green sea turtle yield insights into the development and evolution of the turtle-specific body plan.</title>
        <authorList>
            <person name="Wang Z."/>
            <person name="Pascual-Anaya J."/>
            <person name="Zadissa A."/>
            <person name="Li W."/>
            <person name="Niimura Y."/>
            <person name="Huang Z."/>
            <person name="Li C."/>
            <person name="White S."/>
            <person name="Xiong Z."/>
            <person name="Fang D."/>
            <person name="Wang B."/>
            <person name="Ming Y."/>
            <person name="Chen Y."/>
            <person name="Zheng Y."/>
            <person name="Kuraku S."/>
            <person name="Pignatelli M."/>
            <person name="Herrero J."/>
            <person name="Beal K."/>
            <person name="Nozawa M."/>
            <person name="Li Q."/>
            <person name="Wang J."/>
            <person name="Zhang H."/>
            <person name="Yu L."/>
            <person name="Shigenobu S."/>
            <person name="Wang J."/>
            <person name="Liu J."/>
            <person name="Flicek P."/>
            <person name="Searle S."/>
            <person name="Wang J."/>
            <person name="Kuratani S."/>
            <person name="Yin Y."/>
            <person name="Aken B."/>
            <person name="Zhang G."/>
            <person name="Irie N."/>
        </authorList>
    </citation>
    <scope>NUCLEOTIDE SEQUENCE [LARGE SCALE GENOMIC DNA]</scope>
    <source>
        <strain evidence="12">Daiwa-1</strain>
    </source>
</reference>
<protein>
    <recommendedName>
        <fullName evidence="8">Natural killer cells antigen CD94</fullName>
    </recommendedName>
    <alternativeName>
        <fullName evidence="9">Killer cell lectin-like receptor subfamily D member 1</fullName>
    </alternativeName>
</protein>
<dbReference type="SMART" id="SM00034">
    <property type="entry name" value="CLECT"/>
    <property type="match status" value="1"/>
</dbReference>
<dbReference type="HOGENOM" id="CLU_049894_8_5_1"/>
<dbReference type="Ensembl" id="ENSPSIT00000009672.1">
    <property type="protein sequence ID" value="ENSPSIP00000009625.1"/>
    <property type="gene ID" value="ENSPSIG00000008744.1"/>
</dbReference>
<comment type="subcellular location">
    <subcellularLocation>
        <location evidence="1">Membrane</location>
        <topology evidence="1">Single-pass type II membrane protein</topology>
    </subcellularLocation>
</comment>
<proteinExistence type="predicted"/>
<dbReference type="InterPro" id="IPR033992">
    <property type="entry name" value="NKR-like_CTLD"/>
</dbReference>
<dbReference type="Pfam" id="PF00059">
    <property type="entry name" value="Lectin_C"/>
    <property type="match status" value="1"/>
</dbReference>
<dbReference type="GeneTree" id="ENSGT00940000154558"/>
<keyword evidence="2" id="KW-0812">Transmembrane</keyword>
<evidence type="ECO:0000256" key="8">
    <source>
        <dbReference type="ARBA" id="ARBA00041193"/>
    </source>
</evidence>
<dbReference type="PROSITE" id="PS50041">
    <property type="entry name" value="C_TYPE_LECTIN_2"/>
    <property type="match status" value="1"/>
</dbReference>
<dbReference type="PANTHER" id="PTHR22800:SF252">
    <property type="entry name" value="NATURAL KILLER CELLS ANTIGEN CD94"/>
    <property type="match status" value="1"/>
</dbReference>
<dbReference type="EMBL" id="AGCU01015408">
    <property type="status" value="NOT_ANNOTATED_CDS"/>
    <property type="molecule type" value="Genomic_DNA"/>
</dbReference>
<evidence type="ECO:0000256" key="5">
    <source>
        <dbReference type="ARBA" id="ARBA00022989"/>
    </source>
</evidence>
<keyword evidence="3" id="KW-0430">Lectin</keyword>
<evidence type="ECO:0000256" key="9">
    <source>
        <dbReference type="ARBA" id="ARBA00041489"/>
    </source>
</evidence>
<dbReference type="InterPro" id="IPR001304">
    <property type="entry name" value="C-type_lectin-like"/>
</dbReference>
<dbReference type="SUPFAM" id="SSF56436">
    <property type="entry name" value="C-type lectin-like"/>
    <property type="match status" value="1"/>
</dbReference>
<keyword evidence="7" id="KW-0325">Glycoprotein</keyword>
<dbReference type="InterPro" id="IPR050919">
    <property type="entry name" value="NKG2/CD94_NK_receptors"/>
</dbReference>
<evidence type="ECO:0000256" key="2">
    <source>
        <dbReference type="ARBA" id="ARBA00022692"/>
    </source>
</evidence>
<dbReference type="AlphaFoldDB" id="K7FNL5"/>
<dbReference type="GO" id="GO:0002223">
    <property type="term" value="P:stimulatory C-type lectin receptor signaling pathway"/>
    <property type="evidence" value="ECO:0007669"/>
    <property type="project" value="TreeGrafter"/>
</dbReference>
<dbReference type="Gene3D" id="3.10.100.10">
    <property type="entry name" value="Mannose-Binding Protein A, subunit A"/>
    <property type="match status" value="1"/>
</dbReference>
<evidence type="ECO:0000256" key="1">
    <source>
        <dbReference type="ARBA" id="ARBA00004606"/>
    </source>
</evidence>
<dbReference type="InterPro" id="IPR016187">
    <property type="entry name" value="CTDL_fold"/>
</dbReference>
<dbReference type="GO" id="GO:0030246">
    <property type="term" value="F:carbohydrate binding"/>
    <property type="evidence" value="ECO:0007669"/>
    <property type="project" value="UniProtKB-KW"/>
</dbReference>
<evidence type="ECO:0000256" key="6">
    <source>
        <dbReference type="ARBA" id="ARBA00023136"/>
    </source>
</evidence>
<reference evidence="12" key="1">
    <citation type="submission" date="2011-10" db="EMBL/GenBank/DDBJ databases">
        <authorList>
            <consortium name="Soft-shell Turtle Genome Consortium"/>
        </authorList>
    </citation>
    <scope>NUCLEOTIDE SEQUENCE [LARGE SCALE GENOMIC DNA]</scope>
    <source>
        <strain evidence="12">Daiwa-1</strain>
    </source>
</reference>
<reference evidence="11" key="3">
    <citation type="submission" date="2025-08" db="UniProtKB">
        <authorList>
            <consortium name="Ensembl"/>
        </authorList>
    </citation>
    <scope>IDENTIFICATION</scope>
</reference>
<dbReference type="GO" id="GO:0016020">
    <property type="term" value="C:membrane"/>
    <property type="evidence" value="ECO:0007669"/>
    <property type="project" value="UniProtKB-SubCell"/>
</dbReference>
<keyword evidence="12" id="KW-1185">Reference proteome</keyword>
<sequence>CPENWFPHGEKCYHFSTETRSWLESQKACCSSGSRLLLIENKEELVEQDFISPLAHSHWIGLSRDRTDKPWMWGNGTAFSTDHSLTGLQKGYMDGDCAFIIGGDLTSGPCNDAKRYICEQLVL</sequence>
<keyword evidence="5" id="KW-1133">Transmembrane helix</keyword>